<evidence type="ECO:0000313" key="2">
    <source>
        <dbReference type="Proteomes" id="UP000269412"/>
    </source>
</evidence>
<proteinExistence type="predicted"/>
<protein>
    <submittedName>
        <fullName evidence="1">Uncharacterized protein</fullName>
    </submittedName>
</protein>
<dbReference type="Proteomes" id="UP000269412">
    <property type="component" value="Unassembled WGS sequence"/>
</dbReference>
<comment type="caution">
    <text evidence="1">The sequence shown here is derived from an EMBL/GenBank/DDBJ whole genome shotgun (WGS) entry which is preliminary data.</text>
</comment>
<dbReference type="AlphaFoldDB" id="A0A495DTQ7"/>
<reference evidence="1 2" key="1">
    <citation type="submission" date="2018-10" db="EMBL/GenBank/DDBJ databases">
        <title>Genomic Encyclopedia of Archaeal and Bacterial Type Strains, Phase II (KMG-II): from individual species to whole genera.</title>
        <authorList>
            <person name="Goeker M."/>
        </authorList>
    </citation>
    <scope>NUCLEOTIDE SEQUENCE [LARGE SCALE GENOMIC DNA]</scope>
    <source>
        <strain evidence="1 2">DSM 25230</strain>
    </source>
</reference>
<organism evidence="1 2">
    <name type="scientific">Maribacter vaceletii</name>
    <dbReference type="NCBI Taxonomy" id="1206816"/>
    <lineage>
        <taxon>Bacteria</taxon>
        <taxon>Pseudomonadati</taxon>
        <taxon>Bacteroidota</taxon>
        <taxon>Flavobacteriia</taxon>
        <taxon>Flavobacteriales</taxon>
        <taxon>Flavobacteriaceae</taxon>
        <taxon>Maribacter</taxon>
    </lineage>
</organism>
<accession>A0A495DTQ7</accession>
<keyword evidence="2" id="KW-1185">Reference proteome</keyword>
<sequence>MFGFKGISNTEDLIKTRIQIVTNKGCYKNILANKYEAKAFSYLILSLKKNKAF</sequence>
<gene>
    <name evidence="1" type="ORF">CLV91_2778</name>
</gene>
<name>A0A495DTQ7_9FLAO</name>
<dbReference type="EMBL" id="RBIQ01000010">
    <property type="protein sequence ID" value="RKR08012.1"/>
    <property type="molecule type" value="Genomic_DNA"/>
</dbReference>
<evidence type="ECO:0000313" key="1">
    <source>
        <dbReference type="EMBL" id="RKR08012.1"/>
    </source>
</evidence>